<evidence type="ECO:0000256" key="11">
    <source>
        <dbReference type="ARBA" id="ARBA00022989"/>
    </source>
</evidence>
<feature type="disulfide bond" evidence="16">
    <location>
        <begin position="170"/>
        <end position="182"/>
    </location>
</feature>
<dbReference type="PROSITE" id="PS01187">
    <property type="entry name" value="EGF_CA"/>
    <property type="match status" value="1"/>
</dbReference>
<evidence type="ECO:0000313" key="20">
    <source>
        <dbReference type="Proteomes" id="UP001652626"/>
    </source>
</evidence>
<dbReference type="FunFam" id="4.10.400.10:FF:000034">
    <property type="entry name" value="Low-density lipoprotein receptor-related protein 2"/>
    <property type="match status" value="2"/>
</dbReference>
<dbReference type="FunFam" id="2.120.10.30:FF:000008">
    <property type="entry name" value="Low-density lipoprotein receptor-related protein 4"/>
    <property type="match status" value="1"/>
</dbReference>
<dbReference type="GO" id="GO:0005576">
    <property type="term" value="C:extracellular region"/>
    <property type="evidence" value="ECO:0007669"/>
    <property type="project" value="UniProtKB-SubCell"/>
</dbReference>
<feature type="repeat" description="LDL-receptor class B" evidence="17">
    <location>
        <begin position="546"/>
        <end position="588"/>
    </location>
</feature>
<dbReference type="Pfam" id="PF00057">
    <property type="entry name" value="Ldl_recept_a"/>
    <property type="match status" value="8"/>
</dbReference>
<evidence type="ECO:0000256" key="12">
    <source>
        <dbReference type="ARBA" id="ARBA00023136"/>
    </source>
</evidence>
<keyword evidence="15" id="KW-0325">Glycoprotein</keyword>
<dbReference type="AlphaFoldDB" id="A0A8B8ICL5"/>
<evidence type="ECO:0000256" key="10">
    <source>
        <dbReference type="ARBA" id="ARBA00022837"/>
    </source>
</evidence>
<keyword evidence="12 18" id="KW-0472">Membrane</keyword>
<proteinExistence type="predicted"/>
<feature type="disulfide bond" evidence="16">
    <location>
        <begin position="139"/>
        <end position="157"/>
    </location>
</feature>
<dbReference type="GeneID" id="113399771"/>
<evidence type="ECO:0000256" key="13">
    <source>
        <dbReference type="ARBA" id="ARBA00023157"/>
    </source>
</evidence>
<dbReference type="GO" id="GO:0005886">
    <property type="term" value="C:plasma membrane"/>
    <property type="evidence" value="ECO:0007669"/>
    <property type="project" value="UniProtKB-SubCell"/>
</dbReference>
<dbReference type="Proteomes" id="UP001652626">
    <property type="component" value="Chromosome 2"/>
</dbReference>
<evidence type="ECO:0000256" key="1">
    <source>
        <dbReference type="ARBA" id="ARBA00004251"/>
    </source>
</evidence>
<dbReference type="InterPro" id="IPR000742">
    <property type="entry name" value="EGF"/>
</dbReference>
<feature type="disulfide bond" evidence="16">
    <location>
        <begin position="229"/>
        <end position="244"/>
    </location>
</feature>
<dbReference type="InterPro" id="IPR001881">
    <property type="entry name" value="EGF-like_Ca-bd_dom"/>
</dbReference>
<dbReference type="SUPFAM" id="SSF57424">
    <property type="entry name" value="LDL receptor-like module"/>
    <property type="match status" value="8"/>
</dbReference>
<evidence type="ECO:0000256" key="7">
    <source>
        <dbReference type="ARBA" id="ARBA00022692"/>
    </source>
</evidence>
<reference evidence="21" key="2">
    <citation type="submission" date="2025-08" db="UniProtKB">
        <authorList>
            <consortium name="RefSeq"/>
        </authorList>
    </citation>
    <scope>IDENTIFICATION</scope>
    <source>
        <tissue evidence="21">Whole body</tissue>
    </source>
</reference>
<dbReference type="GO" id="GO:0043235">
    <property type="term" value="C:receptor complex"/>
    <property type="evidence" value="ECO:0007669"/>
    <property type="project" value="TreeGrafter"/>
</dbReference>
<keyword evidence="6" id="KW-0254">Endocytosis</keyword>
<sequence length="879" mass="97630">MIVLVGCRRAAPKYCASMWWFIFLCVIYTKTITVFGSNITGAVSGNVCSLKQFQCANKKCIPITWVCEGENDCGDNSDEDIEECKETRTCTSSEFRCKTGRCVPLSWRCDNEKDCSDGSDEEPGTCTSKRTCSEHNFLCGNGFCIPGAWFCDNTADCPDGSDEHNCDETCRSDEFTCGNGKCIQHRWVCDGDDDCGDGTDEVKCPAPTCQPHSHFSCADGHCVTARWRCDGDIDCPDGSDEMGCASTPKITSPCIATEFECRDRMTCVHRAWVCDGDRDCPDGGDEAPEICRGNVTCRLDQFQCKDHSCIPGALYCNGDKDCPDGSDELNCTRPKPICDKRTEFDCGGGMCIPLSKVCDKHTDCPNFEDEPADRCGENECAKNNGGCTQRCVDTPVGYYCDCEKGYKLTDNRTCEDVDECLDPGACSQICINEKGTFKCECHAGYARDPRDRTRCKATEGHPSLLFARRFDIRKISLDHHEMVAIVNDTKSATALDYVFRTGMIFWSDVTDEKIYKAPIDEGSQRTVVIGDQLITSDGLAVDWIYNHLYWTDTGKNHIELSDLQGNMRKVLIIDKLEEPRAIALNPLDGWMYWTDWGQVPKIERAGMDGSHRQTIVAYDVKWPNGLTLDLVRKRVYWVDAKLNTISSCNFDGSARRVILYSTDVLRHPFSITTFEDWVYWTDWDKTAVYRANKFNGKDVEAITSTHTLQNPMVIHVYHPYRQPDGVNHCAAVNGHCSHLCLPAPRIGANSPKVSCACPNGLRLLPDNQMCVEDSVPETPKAGTGISSSGRDASVVAGVVVAVISGIIILAALIAVVMYRHYVHRNVTSMNFDNPVYRKTTENQFSLEQNGYAPGSKLYPSTVGEEAQEPLNTPGTNEFV</sequence>
<feature type="disulfide bond" evidence="16">
    <location>
        <begin position="217"/>
        <end position="235"/>
    </location>
</feature>
<dbReference type="FunFam" id="2.10.25.10:FF:000009">
    <property type="entry name" value="Low-density lipoprotein receptor isoform 1"/>
    <property type="match status" value="1"/>
</dbReference>
<evidence type="ECO:0000256" key="6">
    <source>
        <dbReference type="ARBA" id="ARBA00022583"/>
    </source>
</evidence>
<feature type="disulfide bond" evidence="16">
    <location>
        <begin position="132"/>
        <end position="144"/>
    </location>
</feature>
<dbReference type="CTD" id="2768687"/>
<feature type="disulfide bond" evidence="16">
    <location>
        <begin position="189"/>
        <end position="204"/>
    </location>
</feature>
<evidence type="ECO:0000256" key="4">
    <source>
        <dbReference type="ARBA" id="ARBA00022525"/>
    </source>
</evidence>
<evidence type="ECO:0000256" key="16">
    <source>
        <dbReference type="PROSITE-ProRule" id="PRU00124"/>
    </source>
</evidence>
<dbReference type="InterPro" id="IPR000033">
    <property type="entry name" value="LDLR_classB_rpt"/>
</dbReference>
<dbReference type="InterPro" id="IPR051221">
    <property type="entry name" value="LDLR-related"/>
</dbReference>
<dbReference type="InterPro" id="IPR049883">
    <property type="entry name" value="NOTCH1_EGF-like"/>
</dbReference>
<dbReference type="PANTHER" id="PTHR22722:SF14">
    <property type="entry name" value="MEGALIN, ISOFORM A"/>
    <property type="match status" value="1"/>
</dbReference>
<dbReference type="SMART" id="SM00135">
    <property type="entry name" value="LY"/>
    <property type="match status" value="5"/>
</dbReference>
<dbReference type="PROSITE" id="PS01209">
    <property type="entry name" value="LDLRA_1"/>
    <property type="match status" value="4"/>
</dbReference>
<keyword evidence="11 18" id="KW-1133">Transmembrane helix</keyword>
<keyword evidence="9" id="KW-0677">Repeat</keyword>
<dbReference type="SUPFAM" id="SSF57196">
    <property type="entry name" value="EGF/Laminin"/>
    <property type="match status" value="1"/>
</dbReference>
<dbReference type="PRINTS" id="PR00261">
    <property type="entry name" value="LDLRECEPTOR"/>
</dbReference>
<feature type="disulfide bond" evidence="16">
    <location>
        <begin position="177"/>
        <end position="195"/>
    </location>
</feature>
<dbReference type="SMART" id="SM00181">
    <property type="entry name" value="EGF"/>
    <property type="match status" value="4"/>
</dbReference>
<organism evidence="20 21">
    <name type="scientific">Vanessa tameamea</name>
    <name type="common">Kamehameha butterfly</name>
    <dbReference type="NCBI Taxonomy" id="334116"/>
    <lineage>
        <taxon>Eukaryota</taxon>
        <taxon>Metazoa</taxon>
        <taxon>Ecdysozoa</taxon>
        <taxon>Arthropoda</taxon>
        <taxon>Hexapoda</taxon>
        <taxon>Insecta</taxon>
        <taxon>Pterygota</taxon>
        <taxon>Neoptera</taxon>
        <taxon>Endopterygota</taxon>
        <taxon>Lepidoptera</taxon>
        <taxon>Glossata</taxon>
        <taxon>Ditrysia</taxon>
        <taxon>Papilionoidea</taxon>
        <taxon>Nymphalidae</taxon>
        <taxon>Nymphalinae</taxon>
        <taxon>Vanessa</taxon>
    </lineage>
</organism>
<dbReference type="GO" id="GO:0005509">
    <property type="term" value="F:calcium ion binding"/>
    <property type="evidence" value="ECO:0007669"/>
    <property type="project" value="InterPro"/>
</dbReference>
<dbReference type="Gene3D" id="4.10.400.10">
    <property type="entry name" value="Low-density Lipoprotein Receptor"/>
    <property type="match status" value="8"/>
</dbReference>
<dbReference type="FunFam" id="4.10.400.10:FF:000113">
    <property type="entry name" value="Low-density lipoprotein receptor-related protein 8"/>
    <property type="match status" value="1"/>
</dbReference>
<dbReference type="FunFam" id="4.10.400.10:FF:000011">
    <property type="entry name" value="Low-density lipoprotein receptor-related protein 1"/>
    <property type="match status" value="1"/>
</dbReference>
<feature type="disulfide bond" evidence="16">
    <location>
        <begin position="297"/>
        <end position="309"/>
    </location>
</feature>
<dbReference type="InterPro" id="IPR018097">
    <property type="entry name" value="EGF_Ca-bd_CS"/>
</dbReference>
<feature type="disulfide bond" evidence="16">
    <location>
        <begin position="48"/>
        <end position="60"/>
    </location>
</feature>
<evidence type="ECO:0000256" key="5">
    <source>
        <dbReference type="ARBA" id="ARBA00022536"/>
    </source>
</evidence>
<evidence type="ECO:0000256" key="3">
    <source>
        <dbReference type="ARBA" id="ARBA00022475"/>
    </source>
</evidence>
<dbReference type="GO" id="GO:0006897">
    <property type="term" value="P:endocytosis"/>
    <property type="evidence" value="ECO:0007669"/>
    <property type="project" value="UniProtKB-KW"/>
</dbReference>
<dbReference type="PANTHER" id="PTHR22722">
    <property type="entry name" value="LOW-DENSITY LIPOPROTEIN RECEPTOR-RELATED PROTEIN 2-RELATED"/>
    <property type="match status" value="1"/>
</dbReference>
<dbReference type="SUPFAM" id="SSF57184">
    <property type="entry name" value="Growth factor receptor domain"/>
    <property type="match status" value="1"/>
</dbReference>
<keyword evidence="13 16" id="KW-1015">Disulfide bond</keyword>
<evidence type="ECO:0000256" key="8">
    <source>
        <dbReference type="ARBA" id="ARBA00022729"/>
    </source>
</evidence>
<dbReference type="FunFam" id="4.10.400.10:FF:000015">
    <property type="entry name" value="Low-density lipoprotein receptor-related protein 1"/>
    <property type="match status" value="1"/>
</dbReference>
<evidence type="ECO:0000256" key="2">
    <source>
        <dbReference type="ARBA" id="ARBA00004613"/>
    </source>
</evidence>
<gene>
    <name evidence="21" type="primary">LOC113399771</name>
</gene>
<dbReference type="SUPFAM" id="SSF63825">
    <property type="entry name" value="YWTD domain"/>
    <property type="match status" value="1"/>
</dbReference>
<dbReference type="InterPro" id="IPR036055">
    <property type="entry name" value="LDL_receptor-like_sf"/>
</dbReference>
<dbReference type="InterPro" id="IPR002172">
    <property type="entry name" value="LDrepeatLR_classA_rpt"/>
</dbReference>
<dbReference type="PROSITE" id="PS50068">
    <property type="entry name" value="LDLRA_2"/>
    <property type="match status" value="8"/>
</dbReference>
<keyword evidence="4" id="KW-0964">Secreted</keyword>
<dbReference type="PROSITE" id="PS51120">
    <property type="entry name" value="LDLRB"/>
    <property type="match status" value="4"/>
</dbReference>
<dbReference type="InterPro" id="IPR011042">
    <property type="entry name" value="6-blade_b-propeller_TolB-like"/>
</dbReference>
<feature type="disulfide bond" evidence="16">
    <location>
        <begin position="90"/>
        <end position="102"/>
    </location>
</feature>
<dbReference type="InterPro" id="IPR009030">
    <property type="entry name" value="Growth_fac_rcpt_cys_sf"/>
</dbReference>
<feature type="disulfide bond" evidence="16">
    <location>
        <begin position="97"/>
        <end position="115"/>
    </location>
</feature>
<keyword evidence="20" id="KW-1185">Reference proteome</keyword>
<comment type="caution">
    <text evidence="16">Lacks conserved residue(s) required for the propagation of feature annotation.</text>
</comment>
<evidence type="ECO:0000313" key="21">
    <source>
        <dbReference type="RefSeq" id="XP_026494785.1"/>
    </source>
</evidence>
<dbReference type="InterPro" id="IPR023415">
    <property type="entry name" value="LDLR_class-A_CS"/>
</dbReference>
<accession>A0A8B8ICL5</accession>
<dbReference type="RefSeq" id="XP_026494785.1">
    <property type="nucleotide sequence ID" value="XM_026639000.2"/>
</dbReference>
<feature type="disulfide bond" evidence="16">
    <location>
        <begin position="151"/>
        <end position="166"/>
    </location>
</feature>
<feature type="repeat" description="LDL-receptor class B" evidence="17">
    <location>
        <begin position="502"/>
        <end position="545"/>
    </location>
</feature>
<feature type="transmembrane region" description="Helical" evidence="18">
    <location>
        <begin position="794"/>
        <end position="818"/>
    </location>
</feature>
<keyword evidence="14" id="KW-0675">Receptor</keyword>
<dbReference type="CDD" id="cd00112">
    <property type="entry name" value="LDLa"/>
    <property type="match status" value="7"/>
</dbReference>
<dbReference type="Pfam" id="PF14670">
    <property type="entry name" value="FXa_inhibition"/>
    <property type="match status" value="2"/>
</dbReference>
<dbReference type="PROSITE" id="PS01186">
    <property type="entry name" value="EGF_2"/>
    <property type="match status" value="1"/>
</dbReference>
<keyword evidence="5" id="KW-0245">EGF-like domain</keyword>
<dbReference type="Pfam" id="PF07645">
    <property type="entry name" value="EGF_CA"/>
    <property type="match status" value="1"/>
</dbReference>
<dbReference type="Pfam" id="PF00058">
    <property type="entry name" value="Ldl_recept_b"/>
    <property type="match status" value="4"/>
</dbReference>
<evidence type="ECO:0000256" key="14">
    <source>
        <dbReference type="ARBA" id="ARBA00023170"/>
    </source>
</evidence>
<keyword evidence="10" id="KW-0106">Calcium</keyword>
<evidence type="ECO:0000256" key="15">
    <source>
        <dbReference type="ARBA" id="ARBA00023180"/>
    </source>
</evidence>
<evidence type="ECO:0000256" key="17">
    <source>
        <dbReference type="PROSITE-ProRule" id="PRU00461"/>
    </source>
</evidence>
<dbReference type="Gene3D" id="2.10.25.10">
    <property type="entry name" value="Laminin"/>
    <property type="match status" value="3"/>
</dbReference>
<dbReference type="CDD" id="cd00054">
    <property type="entry name" value="EGF_CA"/>
    <property type="match status" value="1"/>
</dbReference>
<evidence type="ECO:0000256" key="9">
    <source>
        <dbReference type="ARBA" id="ARBA00022737"/>
    </source>
</evidence>
<evidence type="ECO:0000259" key="19">
    <source>
        <dbReference type="PROSITE" id="PS01186"/>
    </source>
</evidence>
<dbReference type="SMART" id="SM00179">
    <property type="entry name" value="EGF_CA"/>
    <property type="match status" value="2"/>
</dbReference>
<dbReference type="Gene3D" id="2.120.10.30">
    <property type="entry name" value="TolB, C-terminal domain"/>
    <property type="match status" value="1"/>
</dbReference>
<feature type="repeat" description="LDL-receptor class B" evidence="17">
    <location>
        <begin position="589"/>
        <end position="632"/>
    </location>
</feature>
<reference evidence="20" key="1">
    <citation type="submission" date="2025-05" db="UniProtKB">
        <authorList>
            <consortium name="RefSeq"/>
        </authorList>
    </citation>
    <scope>NUCLEOTIDE SEQUENCE [LARGE SCALE GENOMIC DNA]</scope>
</reference>
<feature type="disulfide bond" evidence="16">
    <location>
        <begin position="316"/>
        <end position="331"/>
    </location>
</feature>
<keyword evidence="7 18" id="KW-0812">Transmembrane</keyword>
<feature type="repeat" description="LDL-receptor class B" evidence="17">
    <location>
        <begin position="633"/>
        <end position="677"/>
    </location>
</feature>
<feature type="domain" description="EGF-like" evidence="19">
    <location>
        <begin position="400"/>
        <end position="414"/>
    </location>
</feature>
<evidence type="ECO:0000256" key="18">
    <source>
        <dbReference type="SAM" id="Phobius"/>
    </source>
</evidence>
<comment type="subcellular location">
    <subcellularLocation>
        <location evidence="1">Cell membrane</location>
        <topology evidence="1">Single-pass type I membrane protein</topology>
    </subcellularLocation>
    <subcellularLocation>
        <location evidence="2">Secreted</location>
    </subcellularLocation>
</comment>
<protein>
    <submittedName>
        <fullName evidence="21">Low-density lipoprotein receptor-like isoform X9</fullName>
    </submittedName>
</protein>
<dbReference type="FunFam" id="4.10.400.10:FF:000105">
    <property type="entry name" value="Lipophorin receptor 1, isoform K"/>
    <property type="match status" value="1"/>
</dbReference>
<name>A0A8B8ICL5_VANTA</name>
<feature type="disulfide bond" evidence="16">
    <location>
        <begin position="304"/>
        <end position="322"/>
    </location>
</feature>
<feature type="disulfide bond" evidence="16">
    <location>
        <begin position="346"/>
        <end position="364"/>
    </location>
</feature>
<keyword evidence="3" id="KW-1003">Cell membrane</keyword>
<dbReference type="FunFam" id="4.10.400.10:FF:000030">
    <property type="entry name" value="Sortilin related receptor 1"/>
    <property type="match status" value="1"/>
</dbReference>
<keyword evidence="8" id="KW-0732">Signal</keyword>
<feature type="disulfide bond" evidence="16">
    <location>
        <begin position="55"/>
        <end position="73"/>
    </location>
</feature>
<dbReference type="SMART" id="SM00192">
    <property type="entry name" value="LDLa"/>
    <property type="match status" value="8"/>
</dbReference>